<organism evidence="3 4">
    <name type="scientific">Pararge aegeria aegeria</name>
    <dbReference type="NCBI Taxonomy" id="348720"/>
    <lineage>
        <taxon>Eukaryota</taxon>
        <taxon>Metazoa</taxon>
        <taxon>Ecdysozoa</taxon>
        <taxon>Arthropoda</taxon>
        <taxon>Hexapoda</taxon>
        <taxon>Insecta</taxon>
        <taxon>Pterygota</taxon>
        <taxon>Neoptera</taxon>
        <taxon>Endopterygota</taxon>
        <taxon>Lepidoptera</taxon>
        <taxon>Glossata</taxon>
        <taxon>Ditrysia</taxon>
        <taxon>Papilionoidea</taxon>
        <taxon>Nymphalidae</taxon>
        <taxon>Satyrinae</taxon>
        <taxon>Satyrini</taxon>
        <taxon>Parargina</taxon>
        <taxon>Pararge</taxon>
    </lineage>
</organism>
<dbReference type="Pfam" id="PF03015">
    <property type="entry name" value="Sterile"/>
    <property type="match status" value="1"/>
</dbReference>
<gene>
    <name evidence="3" type="primary">jg26349</name>
    <name evidence="3" type="ORF">PAEG_LOCUS5182</name>
</gene>
<dbReference type="EMBL" id="CAKXAJ010017916">
    <property type="protein sequence ID" value="CAH2217266.1"/>
    <property type="molecule type" value="Genomic_DNA"/>
</dbReference>
<dbReference type="Proteomes" id="UP000838756">
    <property type="component" value="Unassembled WGS sequence"/>
</dbReference>
<sequence length="302" mass="34947">IKPTDDIDVYNCSMSHMKTLTMKEISVYGKKILREVPIEGMLWSVGGAQTLSRLEYCTKVLLLHLLPAILVDLVLWISGNKPMLLKLHRRIYTANIALEYFSTQQWKFTNQNIIDLRGKIKAEDQNHFFYVMETINPLEFFKNACIGAKEFILKESMENLTKAKAHFRRMELLDKIVKTAMQTYALWFIINGQNCLVLGYSVKNSQYQPKVRNVAVSTPAPHRESLFADFFFVRILKRFVLPPANPYWSNDNSEPQGTWDTDRMHSYHPTNIINAKVCENRCMDGWIDGCLLCLNATKNEPI</sequence>
<evidence type="ECO:0000313" key="3">
    <source>
        <dbReference type="EMBL" id="CAH2217266.1"/>
    </source>
</evidence>
<feature type="transmembrane region" description="Helical" evidence="1">
    <location>
        <begin position="61"/>
        <end position="79"/>
    </location>
</feature>
<dbReference type="AlphaFoldDB" id="A0A8S4QSD5"/>
<protein>
    <submittedName>
        <fullName evidence="3">Jg26349 protein</fullName>
    </submittedName>
</protein>
<keyword evidence="1" id="KW-0472">Membrane</keyword>
<reference evidence="3" key="1">
    <citation type="submission" date="2022-03" db="EMBL/GenBank/DDBJ databases">
        <authorList>
            <person name="Lindestad O."/>
        </authorList>
    </citation>
    <scope>NUCLEOTIDE SEQUENCE</scope>
</reference>
<dbReference type="InterPro" id="IPR026055">
    <property type="entry name" value="FAR"/>
</dbReference>
<dbReference type="CDD" id="cd09071">
    <property type="entry name" value="FAR_C"/>
    <property type="match status" value="1"/>
</dbReference>
<keyword evidence="1" id="KW-0812">Transmembrane</keyword>
<evidence type="ECO:0000313" key="4">
    <source>
        <dbReference type="Proteomes" id="UP000838756"/>
    </source>
</evidence>
<accession>A0A8S4QSD5</accession>
<keyword evidence="4" id="KW-1185">Reference proteome</keyword>
<dbReference type="PANTHER" id="PTHR11011">
    <property type="entry name" value="MALE STERILITY PROTEIN 2-RELATED"/>
    <property type="match status" value="1"/>
</dbReference>
<dbReference type="InterPro" id="IPR033640">
    <property type="entry name" value="FAR_C"/>
</dbReference>
<proteinExistence type="predicted"/>
<dbReference type="OrthoDB" id="6929304at2759"/>
<feature type="domain" description="Fatty acyl-CoA reductase C-terminal" evidence="2">
    <location>
        <begin position="63"/>
        <end position="155"/>
    </location>
</feature>
<dbReference type="GO" id="GO:0035336">
    <property type="term" value="P:long-chain fatty-acyl-CoA metabolic process"/>
    <property type="evidence" value="ECO:0007669"/>
    <property type="project" value="TreeGrafter"/>
</dbReference>
<evidence type="ECO:0000256" key="1">
    <source>
        <dbReference type="SAM" id="Phobius"/>
    </source>
</evidence>
<name>A0A8S4QSD5_9NEOP</name>
<dbReference type="GO" id="GO:0080019">
    <property type="term" value="F:alcohol-forming very long-chain fatty acyl-CoA reductase activity"/>
    <property type="evidence" value="ECO:0007669"/>
    <property type="project" value="InterPro"/>
</dbReference>
<comment type="caution">
    <text evidence="3">The sequence shown here is derived from an EMBL/GenBank/DDBJ whole genome shotgun (WGS) entry which is preliminary data.</text>
</comment>
<evidence type="ECO:0000259" key="2">
    <source>
        <dbReference type="Pfam" id="PF03015"/>
    </source>
</evidence>
<dbReference type="GO" id="GO:0005777">
    <property type="term" value="C:peroxisome"/>
    <property type="evidence" value="ECO:0007669"/>
    <property type="project" value="TreeGrafter"/>
</dbReference>
<keyword evidence="1" id="KW-1133">Transmembrane helix</keyword>
<dbReference type="PANTHER" id="PTHR11011:SF24">
    <property type="entry name" value="FATTY ACYL-COA REDUCTASE"/>
    <property type="match status" value="1"/>
</dbReference>
<feature type="non-terminal residue" evidence="3">
    <location>
        <position position="1"/>
    </location>
</feature>